<organism evidence="3">
    <name type="scientific">Pyrenophora teres f. teres (strain 0-1)</name>
    <name type="common">Barley net blotch fungus</name>
    <name type="synonym">Drechslera teres f. teres</name>
    <dbReference type="NCBI Taxonomy" id="861557"/>
    <lineage>
        <taxon>Eukaryota</taxon>
        <taxon>Fungi</taxon>
        <taxon>Dikarya</taxon>
        <taxon>Ascomycota</taxon>
        <taxon>Pezizomycotina</taxon>
        <taxon>Dothideomycetes</taxon>
        <taxon>Pleosporomycetidae</taxon>
        <taxon>Pleosporales</taxon>
        <taxon>Pleosporineae</taxon>
        <taxon>Pleosporaceae</taxon>
        <taxon>Pyrenophora</taxon>
    </lineage>
</organism>
<dbReference type="HOGENOM" id="CLU_3088360_0_0_1"/>
<proteinExistence type="predicted"/>
<sequence>MIRIEGSMLASIKGEESLNNDVLDEPHIITAESLPPGLAMPQFTSTADSPLK</sequence>
<gene>
    <name evidence="2" type="ORF">PTT_12043</name>
</gene>
<feature type="region of interest" description="Disordered" evidence="1">
    <location>
        <begin position="33"/>
        <end position="52"/>
    </location>
</feature>
<keyword evidence="3" id="KW-1185">Reference proteome</keyword>
<dbReference type="AlphaFoldDB" id="E3RSV5"/>
<accession>E3RSV5</accession>
<reference evidence="2 3" key="1">
    <citation type="journal article" date="2010" name="Genome Biol.">
        <title>A first genome assembly of the barley fungal pathogen Pyrenophora teres f. teres.</title>
        <authorList>
            <person name="Ellwood S.R."/>
            <person name="Liu Z."/>
            <person name="Syme R.A."/>
            <person name="Lai Z."/>
            <person name="Hane J.K."/>
            <person name="Keiper F."/>
            <person name="Moffat C.S."/>
            <person name="Oliver R.P."/>
            <person name="Friesen T.L."/>
        </authorList>
    </citation>
    <scope>NUCLEOTIDE SEQUENCE [LARGE SCALE GENOMIC DNA]</scope>
    <source>
        <strain evidence="2 3">0-1</strain>
    </source>
</reference>
<dbReference type="Proteomes" id="UP000001067">
    <property type="component" value="Unassembled WGS sequence"/>
</dbReference>
<protein>
    <submittedName>
        <fullName evidence="2">Uncharacterized protein</fullName>
    </submittedName>
</protein>
<feature type="compositionally biased region" description="Polar residues" evidence="1">
    <location>
        <begin position="42"/>
        <end position="52"/>
    </location>
</feature>
<evidence type="ECO:0000313" key="2">
    <source>
        <dbReference type="EMBL" id="EFQ91178.1"/>
    </source>
</evidence>
<dbReference type="EMBL" id="GL534905">
    <property type="protein sequence ID" value="EFQ91178.1"/>
    <property type="molecule type" value="Genomic_DNA"/>
</dbReference>
<evidence type="ECO:0000313" key="3">
    <source>
        <dbReference type="Proteomes" id="UP000001067"/>
    </source>
</evidence>
<name>E3RSV5_PYRTT</name>
<evidence type="ECO:0000256" key="1">
    <source>
        <dbReference type="SAM" id="MobiDB-lite"/>
    </source>
</evidence>
<dbReference type="KEGG" id="pte:PTT_12043"/>